<evidence type="ECO:0000256" key="2">
    <source>
        <dbReference type="ARBA" id="ARBA00001966"/>
    </source>
</evidence>
<keyword evidence="8" id="KW-0408">Iron</keyword>
<dbReference type="Gene3D" id="3.40.50.720">
    <property type="entry name" value="NAD(P)-binding Rossmann-like Domain"/>
    <property type="match status" value="1"/>
</dbReference>
<feature type="domain" description="FAD/NAD(P)-binding" evidence="11">
    <location>
        <begin position="389"/>
        <end position="660"/>
    </location>
</feature>
<evidence type="ECO:0000256" key="8">
    <source>
        <dbReference type="ARBA" id="ARBA00023004"/>
    </source>
</evidence>
<name>A0ABT0S9A7_9SPHN</name>
<dbReference type="SUPFAM" id="SSF51971">
    <property type="entry name" value="Nucleotide-binding domain"/>
    <property type="match status" value="1"/>
</dbReference>
<keyword evidence="5" id="KW-0288">FMN</keyword>
<keyword evidence="13" id="KW-1185">Reference proteome</keyword>
<comment type="caution">
    <text evidence="12">The sequence shown here is derived from an EMBL/GenBank/DDBJ whole genome shotgun (WGS) entry which is preliminary data.</text>
</comment>
<dbReference type="PANTHER" id="PTHR42917">
    <property type="entry name" value="2,4-DIENOYL-COA REDUCTASE"/>
    <property type="match status" value="1"/>
</dbReference>
<evidence type="ECO:0000256" key="1">
    <source>
        <dbReference type="ARBA" id="ARBA00001917"/>
    </source>
</evidence>
<comment type="similarity">
    <text evidence="3">In the N-terminal section; belongs to the NADH:flavin oxidoreductase/NADH oxidase family.</text>
</comment>
<evidence type="ECO:0000256" key="4">
    <source>
        <dbReference type="ARBA" id="ARBA00022630"/>
    </source>
</evidence>
<evidence type="ECO:0000256" key="5">
    <source>
        <dbReference type="ARBA" id="ARBA00022643"/>
    </source>
</evidence>
<evidence type="ECO:0000256" key="9">
    <source>
        <dbReference type="ARBA" id="ARBA00023014"/>
    </source>
</evidence>
<evidence type="ECO:0000256" key="7">
    <source>
        <dbReference type="ARBA" id="ARBA00023002"/>
    </source>
</evidence>
<dbReference type="SUPFAM" id="SSF51395">
    <property type="entry name" value="FMN-linked oxidoreductases"/>
    <property type="match status" value="1"/>
</dbReference>
<evidence type="ECO:0000259" key="10">
    <source>
        <dbReference type="Pfam" id="PF00724"/>
    </source>
</evidence>
<keyword evidence="6" id="KW-0479">Metal-binding</keyword>
<dbReference type="InterPro" id="IPR051793">
    <property type="entry name" value="NADH:flavin_oxidoreductase"/>
</dbReference>
<dbReference type="Pfam" id="PF00724">
    <property type="entry name" value="Oxidored_FMN"/>
    <property type="match status" value="1"/>
</dbReference>
<dbReference type="InterPro" id="IPR036188">
    <property type="entry name" value="FAD/NAD-bd_sf"/>
</dbReference>
<dbReference type="CDD" id="cd02929">
    <property type="entry name" value="TMADH_HD_FMN"/>
    <property type="match status" value="1"/>
</dbReference>
<evidence type="ECO:0000313" key="13">
    <source>
        <dbReference type="Proteomes" id="UP001165383"/>
    </source>
</evidence>
<dbReference type="Gene3D" id="3.20.20.70">
    <property type="entry name" value="Aldolase class I"/>
    <property type="match status" value="1"/>
</dbReference>
<dbReference type="Proteomes" id="UP001165383">
    <property type="component" value="Unassembled WGS sequence"/>
</dbReference>
<protein>
    <submittedName>
        <fullName evidence="12">FAD-dependent oxidoreductase</fullName>
    </submittedName>
</protein>
<dbReference type="EMBL" id="JAMGBB010000001">
    <property type="protein sequence ID" value="MCL6740996.1"/>
    <property type="molecule type" value="Genomic_DNA"/>
</dbReference>
<comment type="cofactor">
    <cofactor evidence="2">
        <name>[4Fe-4S] cluster</name>
        <dbReference type="ChEBI" id="CHEBI:49883"/>
    </cofactor>
</comment>
<dbReference type="InterPro" id="IPR001155">
    <property type="entry name" value="OxRdtase_FMN_N"/>
</dbReference>
<dbReference type="Pfam" id="PF07992">
    <property type="entry name" value="Pyr_redox_2"/>
    <property type="match status" value="1"/>
</dbReference>
<dbReference type="InterPro" id="IPR013785">
    <property type="entry name" value="Aldolase_TIM"/>
</dbReference>
<keyword evidence="4" id="KW-0285">Flavoprotein</keyword>
<feature type="domain" description="NADH:flavin oxidoreductase/NADH oxidase N-terminal" evidence="10">
    <location>
        <begin position="10"/>
        <end position="339"/>
    </location>
</feature>
<evidence type="ECO:0000259" key="11">
    <source>
        <dbReference type="Pfam" id="PF07992"/>
    </source>
</evidence>
<proteinExistence type="inferred from homology"/>
<dbReference type="InterPro" id="IPR023753">
    <property type="entry name" value="FAD/NAD-binding_dom"/>
</dbReference>
<dbReference type="PRINTS" id="PR00368">
    <property type="entry name" value="FADPNR"/>
</dbReference>
<comment type="cofactor">
    <cofactor evidence="1">
        <name>FMN</name>
        <dbReference type="ChEBI" id="CHEBI:58210"/>
    </cofactor>
</comment>
<gene>
    <name evidence="12" type="ORF">LZ518_07615</name>
</gene>
<keyword evidence="7" id="KW-0560">Oxidoreductase</keyword>
<dbReference type="InterPro" id="IPR037348">
    <property type="entry name" value="TMADH/DMDH_FMN-bd"/>
</dbReference>
<sequence length="693" mass="76725">MNRDPRYDILFEPVRIGPVTARNRFYQVPHCTGIGWTQPETLARLRGIKAEGGWAVVATEETEIHPTADCEPFHEGRLWDDRDIPAMALMADAVHEHGALAAIEIMHHGASVANWGTRLAPIGPSHRPIIYGYPVQARAVDKQDIRDLRRWHREAALRAKRAGFDIVYVYATHDLSIAQQFLERRKNDRTDEYGGSLENRARLLRELIEDTKDAVGDRCAVAVRFCADELMGDAGLTHDGEARDVVEMLAELPDLWDINISNWPNDSQTSRFAKEGFQEEYTRWVKQVTSKPVVGVGRFTSPDTMVSQIRRGILDFIGAARPSIADPFLPKKIEEGRIDEIRECIGCNMCVSSDYTQTNLRCTQNPTMGEEWRRGWHPEIIAPKKSDGSVLVVGAGPAGLEAALSAARRGFEVHLAEAGNELGGRVIRESRLPGLAEWVRVRDWRVTQLERMANVSVYRDSKLEAEHVLEFGARHVAVATGSTWRKDGVGRDSGFPVPGFDADNIYTPDDVMSGRDPDAGPVIIWDDDHYYMGGVLAELCRHAGHEVTIVTPAAMVSAWTVNTLESLPIAKRIARMGITVLPYTSVRSFGGGKALLANGLTGAETEVAAGALVTVTARLPSDGLYLDLQQVQNRWGDAGIATVTRIGDCWAPSTIQQAVYTGHKWARELDEAPEELLPRELPMIESGRVKVPS</sequence>
<dbReference type="RefSeq" id="WP_249915404.1">
    <property type="nucleotide sequence ID" value="NZ_JAMGBB010000001.1"/>
</dbReference>
<dbReference type="PANTHER" id="PTHR42917:SF2">
    <property type="entry name" value="2,4-DIENOYL-COA REDUCTASE [(2E)-ENOYL-COA-PRODUCING]"/>
    <property type="match status" value="1"/>
</dbReference>
<evidence type="ECO:0000256" key="3">
    <source>
        <dbReference type="ARBA" id="ARBA00011048"/>
    </source>
</evidence>
<dbReference type="Gene3D" id="3.50.50.60">
    <property type="entry name" value="FAD/NAD(P)-binding domain"/>
    <property type="match status" value="1"/>
</dbReference>
<dbReference type="SUPFAM" id="SSF51905">
    <property type="entry name" value="FAD/NAD(P)-binding domain"/>
    <property type="match status" value="1"/>
</dbReference>
<evidence type="ECO:0000313" key="12">
    <source>
        <dbReference type="EMBL" id="MCL6740996.1"/>
    </source>
</evidence>
<accession>A0ABT0S9A7</accession>
<reference evidence="12" key="1">
    <citation type="submission" date="2022-05" db="EMBL/GenBank/DDBJ databases">
        <authorList>
            <person name="Jo J.-H."/>
            <person name="Im W.-T."/>
        </authorList>
    </citation>
    <scope>NUCLEOTIDE SEQUENCE</scope>
    <source>
        <strain evidence="12">RB56-2</strain>
    </source>
</reference>
<evidence type="ECO:0000256" key="6">
    <source>
        <dbReference type="ARBA" id="ARBA00022723"/>
    </source>
</evidence>
<organism evidence="12 13">
    <name type="scientific">Sphingomonas brevis</name>
    <dbReference type="NCBI Taxonomy" id="2908206"/>
    <lineage>
        <taxon>Bacteria</taxon>
        <taxon>Pseudomonadati</taxon>
        <taxon>Pseudomonadota</taxon>
        <taxon>Alphaproteobacteria</taxon>
        <taxon>Sphingomonadales</taxon>
        <taxon>Sphingomonadaceae</taxon>
        <taxon>Sphingomonas</taxon>
    </lineage>
</organism>
<keyword evidence="9" id="KW-0411">Iron-sulfur</keyword>